<feature type="region of interest" description="Disordered" evidence="1">
    <location>
        <begin position="18"/>
        <end position="43"/>
    </location>
</feature>
<proteinExistence type="predicted"/>
<dbReference type="EMBL" id="BARV01003395">
    <property type="protein sequence ID" value="GAI06419.1"/>
    <property type="molecule type" value="Genomic_DNA"/>
</dbReference>
<dbReference type="AlphaFoldDB" id="X1MJ73"/>
<reference evidence="2" key="1">
    <citation type="journal article" date="2014" name="Front. Microbiol.">
        <title>High frequency of phylogenetically diverse reductive dehalogenase-homologous genes in deep subseafloor sedimentary metagenomes.</title>
        <authorList>
            <person name="Kawai M."/>
            <person name="Futagami T."/>
            <person name="Toyoda A."/>
            <person name="Takaki Y."/>
            <person name="Nishi S."/>
            <person name="Hori S."/>
            <person name="Arai W."/>
            <person name="Tsubouchi T."/>
            <person name="Morono Y."/>
            <person name="Uchiyama I."/>
            <person name="Ito T."/>
            <person name="Fujiyama A."/>
            <person name="Inagaki F."/>
            <person name="Takami H."/>
        </authorList>
    </citation>
    <scope>NUCLEOTIDE SEQUENCE</scope>
    <source>
        <strain evidence="2">Expedition CK06-06</strain>
    </source>
</reference>
<evidence type="ECO:0000313" key="2">
    <source>
        <dbReference type="EMBL" id="GAI06419.1"/>
    </source>
</evidence>
<gene>
    <name evidence="2" type="ORF">S06H3_08145</name>
</gene>
<comment type="caution">
    <text evidence="2">The sequence shown here is derived from an EMBL/GenBank/DDBJ whole genome shotgun (WGS) entry which is preliminary data.</text>
</comment>
<sequence>MTVLDKIKAFFKRPKLAEKKAAEPPETKVAEAPEKKGDESSSK</sequence>
<organism evidence="2">
    <name type="scientific">marine sediment metagenome</name>
    <dbReference type="NCBI Taxonomy" id="412755"/>
    <lineage>
        <taxon>unclassified sequences</taxon>
        <taxon>metagenomes</taxon>
        <taxon>ecological metagenomes</taxon>
    </lineage>
</organism>
<name>X1MJ73_9ZZZZ</name>
<accession>X1MJ73</accession>
<evidence type="ECO:0000256" key="1">
    <source>
        <dbReference type="SAM" id="MobiDB-lite"/>
    </source>
</evidence>
<protein>
    <submittedName>
        <fullName evidence="2">Uncharacterized protein</fullName>
    </submittedName>
</protein>